<dbReference type="EMBL" id="JBBMFM010000020">
    <property type="protein sequence ID" value="MEQ2424876.1"/>
    <property type="molecule type" value="Genomic_DNA"/>
</dbReference>
<dbReference type="InterPro" id="IPR011527">
    <property type="entry name" value="ABC1_TM_dom"/>
</dbReference>
<comment type="caution">
    <text evidence="11">The sequence shown here is derived from an EMBL/GenBank/DDBJ whole genome shotgun (WGS) entry which is preliminary data.</text>
</comment>
<dbReference type="InterPro" id="IPR039421">
    <property type="entry name" value="Type_1_exporter"/>
</dbReference>
<name>A0ABV1D554_9FIRM</name>
<feature type="domain" description="ABC transporter" evidence="9">
    <location>
        <begin position="331"/>
        <end position="567"/>
    </location>
</feature>
<evidence type="ECO:0000256" key="8">
    <source>
        <dbReference type="SAM" id="Phobius"/>
    </source>
</evidence>
<dbReference type="PROSITE" id="PS50893">
    <property type="entry name" value="ABC_TRANSPORTER_2"/>
    <property type="match status" value="1"/>
</dbReference>
<dbReference type="RefSeq" id="WP_120057825.1">
    <property type="nucleotide sequence ID" value="NZ_JBBMFM010000020.1"/>
</dbReference>
<dbReference type="PANTHER" id="PTHR43394:SF1">
    <property type="entry name" value="ATP-BINDING CASSETTE SUB-FAMILY B MEMBER 10, MITOCHONDRIAL"/>
    <property type="match status" value="1"/>
</dbReference>
<keyword evidence="12" id="KW-1185">Reference proteome</keyword>
<keyword evidence="4 11" id="KW-0067">ATP-binding</keyword>
<dbReference type="InterPro" id="IPR003439">
    <property type="entry name" value="ABC_transporter-like_ATP-bd"/>
</dbReference>
<organism evidence="11 12">
    <name type="scientific">Enterocloster hominis</name>
    <name type="common">ex Hitch et al. 2024</name>
    <dbReference type="NCBI Taxonomy" id="1917870"/>
    <lineage>
        <taxon>Bacteria</taxon>
        <taxon>Bacillati</taxon>
        <taxon>Bacillota</taxon>
        <taxon>Clostridia</taxon>
        <taxon>Lachnospirales</taxon>
        <taxon>Lachnospiraceae</taxon>
        <taxon>Enterocloster</taxon>
    </lineage>
</organism>
<evidence type="ECO:0000313" key="12">
    <source>
        <dbReference type="Proteomes" id="UP001454086"/>
    </source>
</evidence>
<keyword evidence="5 8" id="KW-1133">Transmembrane helix</keyword>
<reference evidence="11 12" key="1">
    <citation type="submission" date="2024-03" db="EMBL/GenBank/DDBJ databases">
        <title>Human intestinal bacterial collection.</title>
        <authorList>
            <person name="Pauvert C."/>
            <person name="Hitch T.C.A."/>
            <person name="Clavel T."/>
        </authorList>
    </citation>
    <scope>NUCLEOTIDE SEQUENCE [LARGE SCALE GENOMIC DNA]</scope>
    <source>
        <strain evidence="11 12">CLA-SR-H021</strain>
    </source>
</reference>
<protein>
    <submittedName>
        <fullName evidence="11">ABC transporter ATP-binding protein</fullName>
    </submittedName>
</protein>
<gene>
    <name evidence="11" type="ORF">WMQ36_07815</name>
</gene>
<accession>A0ABV1D554</accession>
<dbReference type="PANTHER" id="PTHR43394">
    <property type="entry name" value="ATP-DEPENDENT PERMEASE MDL1, MITOCHONDRIAL"/>
    <property type="match status" value="1"/>
</dbReference>
<dbReference type="GO" id="GO:0005524">
    <property type="term" value="F:ATP binding"/>
    <property type="evidence" value="ECO:0007669"/>
    <property type="project" value="UniProtKB-KW"/>
</dbReference>
<dbReference type="InterPro" id="IPR017871">
    <property type="entry name" value="ABC_transporter-like_CS"/>
</dbReference>
<evidence type="ECO:0000256" key="1">
    <source>
        <dbReference type="ARBA" id="ARBA00004651"/>
    </source>
</evidence>
<dbReference type="Proteomes" id="UP001454086">
    <property type="component" value="Unassembled WGS sequence"/>
</dbReference>
<evidence type="ECO:0000256" key="2">
    <source>
        <dbReference type="ARBA" id="ARBA00022692"/>
    </source>
</evidence>
<dbReference type="Gene3D" id="3.40.50.300">
    <property type="entry name" value="P-loop containing nucleotide triphosphate hydrolases"/>
    <property type="match status" value="1"/>
</dbReference>
<feature type="transmembrane region" description="Helical" evidence="8">
    <location>
        <begin position="52"/>
        <end position="73"/>
    </location>
</feature>
<dbReference type="Pfam" id="PF00005">
    <property type="entry name" value="ABC_tran"/>
    <property type="match status" value="1"/>
</dbReference>
<feature type="transmembrane region" description="Helical" evidence="8">
    <location>
        <begin position="245"/>
        <end position="263"/>
    </location>
</feature>
<feature type="region of interest" description="Disordered" evidence="7">
    <location>
        <begin position="566"/>
        <end position="591"/>
    </location>
</feature>
<dbReference type="SUPFAM" id="SSF52540">
    <property type="entry name" value="P-loop containing nucleoside triphosphate hydrolases"/>
    <property type="match status" value="1"/>
</dbReference>
<feature type="transmembrane region" description="Helical" evidence="8">
    <location>
        <begin position="157"/>
        <end position="177"/>
    </location>
</feature>
<evidence type="ECO:0000256" key="7">
    <source>
        <dbReference type="SAM" id="MobiDB-lite"/>
    </source>
</evidence>
<dbReference type="SUPFAM" id="SSF90123">
    <property type="entry name" value="ABC transporter transmembrane region"/>
    <property type="match status" value="1"/>
</dbReference>
<evidence type="ECO:0000259" key="9">
    <source>
        <dbReference type="PROSITE" id="PS50893"/>
    </source>
</evidence>
<evidence type="ECO:0000259" key="10">
    <source>
        <dbReference type="PROSITE" id="PS50929"/>
    </source>
</evidence>
<keyword evidence="3" id="KW-0547">Nucleotide-binding</keyword>
<dbReference type="InterPro" id="IPR003593">
    <property type="entry name" value="AAA+_ATPase"/>
</dbReference>
<dbReference type="Pfam" id="PF00664">
    <property type="entry name" value="ABC_membrane"/>
    <property type="match status" value="1"/>
</dbReference>
<dbReference type="PROSITE" id="PS50929">
    <property type="entry name" value="ABC_TM1F"/>
    <property type="match status" value="1"/>
</dbReference>
<feature type="transmembrane region" description="Helical" evidence="8">
    <location>
        <begin position="275"/>
        <end position="296"/>
    </location>
</feature>
<feature type="transmembrane region" description="Helical" evidence="8">
    <location>
        <begin position="20"/>
        <end position="40"/>
    </location>
</feature>
<dbReference type="PROSITE" id="PS00211">
    <property type="entry name" value="ABC_TRANSPORTER_1"/>
    <property type="match status" value="1"/>
</dbReference>
<sequence>MGTIFSQLKQYKKDSILTPLFTALEVIMEVMLPFITALIIDEGIQGGNMKKVWTYGGIMVIMAFISLFAGAMAGKYAASASSGLACNLRKGIYDKVQTFSFANIDKFSTAGLVTRMTTDVTNIQNAYQMCIRIAVRSPLMLLCSMGMSFMINARLSMIFLAAILFLGCILGCIMLAARKTFDVVFQKYDDLNAGVQENVSGIRVVKAYVREEYENRKFTAAAKKLCRLFVKAEGILAFNNPVMMLAVYCCILSVSWFGAHYIVAGTMSTGELTSLFSYIMSIMMSLMMLSMIFVMITMSSASVKRIEEVFKEEPEIRNPENPAEEVRDGSIDFNNVSFSYKKGSGRQVLSDIRLHIKSGETLGIIGGTGSGKSSLANLVSRLYDVSEGSVCVGGRDVREYDLEALRDAVAVVLQKNVLFSGTILDNLRWGNAHATEEECRQACEAACADEFIERLPKKYDTYLERGGTNVSGGQKQRLCIARALLKNPKILILDDSTSAVDTATDARIRSAFETAIPGTTKIIIAQRISSVQHADHILVLDDGRMNGYGTHEELLETNGIYKEIYESQNKGGGDFDQPQADSGQPGEEEVA</sequence>
<evidence type="ECO:0000256" key="4">
    <source>
        <dbReference type="ARBA" id="ARBA00022840"/>
    </source>
</evidence>
<dbReference type="CDD" id="cd18548">
    <property type="entry name" value="ABC_6TM_Tm287_like"/>
    <property type="match status" value="1"/>
</dbReference>
<comment type="subcellular location">
    <subcellularLocation>
        <location evidence="1">Cell membrane</location>
        <topology evidence="1">Multi-pass membrane protein</topology>
    </subcellularLocation>
</comment>
<keyword evidence="6 8" id="KW-0472">Membrane</keyword>
<dbReference type="InterPro" id="IPR036640">
    <property type="entry name" value="ABC1_TM_sf"/>
</dbReference>
<evidence type="ECO:0000256" key="6">
    <source>
        <dbReference type="ARBA" id="ARBA00023136"/>
    </source>
</evidence>
<dbReference type="Gene3D" id="1.20.1560.10">
    <property type="entry name" value="ABC transporter type 1, transmembrane domain"/>
    <property type="match status" value="1"/>
</dbReference>
<dbReference type="SMART" id="SM00382">
    <property type="entry name" value="AAA"/>
    <property type="match status" value="1"/>
</dbReference>
<dbReference type="InterPro" id="IPR027417">
    <property type="entry name" value="P-loop_NTPase"/>
</dbReference>
<keyword evidence="2 8" id="KW-0812">Transmembrane</keyword>
<evidence type="ECO:0000256" key="3">
    <source>
        <dbReference type="ARBA" id="ARBA00022741"/>
    </source>
</evidence>
<evidence type="ECO:0000256" key="5">
    <source>
        <dbReference type="ARBA" id="ARBA00022989"/>
    </source>
</evidence>
<feature type="domain" description="ABC transmembrane type-1" evidence="10">
    <location>
        <begin position="16"/>
        <end position="298"/>
    </location>
</feature>
<evidence type="ECO:0000313" key="11">
    <source>
        <dbReference type="EMBL" id="MEQ2424876.1"/>
    </source>
</evidence>
<proteinExistence type="predicted"/>